<proteinExistence type="predicted"/>
<feature type="compositionally biased region" description="Low complexity" evidence="5">
    <location>
        <begin position="139"/>
        <end position="152"/>
    </location>
</feature>
<keyword evidence="4" id="KW-0539">Nucleus</keyword>
<feature type="compositionally biased region" description="Basic residues" evidence="5">
    <location>
        <begin position="161"/>
        <end position="171"/>
    </location>
</feature>
<organism evidence="7 8">
    <name type="scientific">Cytospora schulzeri</name>
    <dbReference type="NCBI Taxonomy" id="448051"/>
    <lineage>
        <taxon>Eukaryota</taxon>
        <taxon>Fungi</taxon>
        <taxon>Dikarya</taxon>
        <taxon>Ascomycota</taxon>
        <taxon>Pezizomycotina</taxon>
        <taxon>Sordariomycetes</taxon>
        <taxon>Sordariomycetidae</taxon>
        <taxon>Diaporthales</taxon>
        <taxon>Cytosporaceae</taxon>
        <taxon>Cytospora</taxon>
    </lineage>
</organism>
<dbReference type="PANTHER" id="PTHR22980">
    <property type="entry name" value="CORTISTATIN"/>
    <property type="match status" value="1"/>
</dbReference>
<sequence length="574" mass="63696">MSTPSRRSPSKATATTTTTPRRSSSHPVHDRPSPEKQTPAYNPRASAPPPSNPGTRFSIRTPSQVNDFRASRQQPLLSASGRKPTQFTPHGRAAIRALDLRRAAINDINTPGRNRRRSMRDQRETPRDFLRALSRTLAPKSRAITTSSSSSPEDPKSSTNPKRRSKSKGSRRGGPITIPEDPDDSDEFPIDRPRLSLPIDEDDASDDDLRPPRMSGLEDLEDNFTMQSIEMARRQTFNEQQRYSMRMSDYGPMGDQQSDIDEVGIDSAFFPRTDLEGNVGDDTGLSGMDDNDATFERVDDDEAARRETLGRESFGAIDVNFDEAEQSTVMPAPQMQSSPARQEYSSSPRNEPFENEPFDVGMEDEPLDDEPLDDEPLGNEPLPPPEDMDVENNSALLDIGGGGGGDDDDIEISDLEEGAAEVAKAKQTSSRSASKRLTKPGKKMSKYGIEYPSLPPGVVKRVAQRFAGKSKISPDTLSALMQASDWFFEQLGDDLSAYAKHAGRKTIEESDMLTLMRRQRQVNATTTPFALAQRHLPRELLQELRMPPPAPTKTKTKKRRRAPANPEEEDEDVT</sequence>
<dbReference type="EMBL" id="LKEA01000003">
    <property type="protein sequence ID" value="ROW10371.1"/>
    <property type="molecule type" value="Genomic_DNA"/>
</dbReference>
<keyword evidence="8" id="KW-1185">Reference proteome</keyword>
<feature type="compositionally biased region" description="Basic residues" evidence="5">
    <location>
        <begin position="433"/>
        <end position="445"/>
    </location>
</feature>
<evidence type="ECO:0000313" key="8">
    <source>
        <dbReference type="Proteomes" id="UP000283895"/>
    </source>
</evidence>
<feature type="domain" description="CENP-T/Histone H4 histone fold" evidence="6">
    <location>
        <begin position="447"/>
        <end position="548"/>
    </location>
</feature>
<evidence type="ECO:0000313" key="7">
    <source>
        <dbReference type="EMBL" id="ROW10371.1"/>
    </source>
</evidence>
<gene>
    <name evidence="7" type="ORF">VMCG_02121</name>
</gene>
<evidence type="ECO:0000256" key="2">
    <source>
        <dbReference type="ARBA" id="ARBA00004286"/>
    </source>
</evidence>
<dbReference type="Proteomes" id="UP000283895">
    <property type="component" value="Unassembled WGS sequence"/>
</dbReference>
<dbReference type="SUPFAM" id="SSF47113">
    <property type="entry name" value="Histone-fold"/>
    <property type="match status" value="1"/>
</dbReference>
<dbReference type="Gene3D" id="1.10.20.10">
    <property type="entry name" value="Histone, subunit A"/>
    <property type="match status" value="1"/>
</dbReference>
<feature type="compositionally biased region" description="Acidic residues" evidence="5">
    <location>
        <begin position="353"/>
        <end position="377"/>
    </location>
</feature>
<dbReference type="Pfam" id="PF15511">
    <property type="entry name" value="CENP-T_C"/>
    <property type="match status" value="1"/>
</dbReference>
<feature type="compositionally biased region" description="Basic and acidic residues" evidence="5">
    <location>
        <begin position="119"/>
        <end position="130"/>
    </location>
</feature>
<dbReference type="GO" id="GO:0005694">
    <property type="term" value="C:chromosome"/>
    <property type="evidence" value="ECO:0007669"/>
    <property type="project" value="UniProtKB-SubCell"/>
</dbReference>
<feature type="compositionally biased region" description="Low complexity" evidence="5">
    <location>
        <begin position="1"/>
        <end position="22"/>
    </location>
</feature>
<dbReference type="GO" id="GO:0046982">
    <property type="term" value="F:protein heterodimerization activity"/>
    <property type="evidence" value="ECO:0007669"/>
    <property type="project" value="InterPro"/>
</dbReference>
<dbReference type="GO" id="GO:0071821">
    <property type="term" value="C:FANCM-MHF complex"/>
    <property type="evidence" value="ECO:0007669"/>
    <property type="project" value="TreeGrafter"/>
</dbReference>
<evidence type="ECO:0000256" key="1">
    <source>
        <dbReference type="ARBA" id="ARBA00004123"/>
    </source>
</evidence>
<dbReference type="InterPro" id="IPR035425">
    <property type="entry name" value="CENP-T/H4_C"/>
</dbReference>
<keyword evidence="3" id="KW-0158">Chromosome</keyword>
<protein>
    <recommendedName>
        <fullName evidence="6">CENP-T/Histone H4 histone fold domain-containing protein</fullName>
    </recommendedName>
</protein>
<feature type="region of interest" description="Disordered" evidence="5">
    <location>
        <begin position="1"/>
        <end position="224"/>
    </location>
</feature>
<feature type="compositionally biased region" description="Acidic residues" evidence="5">
    <location>
        <begin position="405"/>
        <end position="419"/>
    </location>
</feature>
<accession>A0A423X3N4</accession>
<dbReference type="GO" id="GO:0000712">
    <property type="term" value="P:resolution of meiotic recombination intermediates"/>
    <property type="evidence" value="ECO:0007669"/>
    <property type="project" value="TreeGrafter"/>
</dbReference>
<feature type="compositionally biased region" description="Polar residues" evidence="5">
    <location>
        <begin position="326"/>
        <end position="349"/>
    </location>
</feature>
<comment type="caution">
    <text evidence="7">The sequence shown here is derived from an EMBL/GenBank/DDBJ whole genome shotgun (WGS) entry which is preliminary data.</text>
</comment>
<dbReference type="PANTHER" id="PTHR22980:SF5">
    <property type="entry name" value="CENP-T_HISTONE H4 HISTONE FOLD DOMAIN-CONTAINING PROTEIN"/>
    <property type="match status" value="1"/>
</dbReference>
<feature type="compositionally biased region" description="Acidic residues" evidence="5">
    <location>
        <begin position="289"/>
        <end position="302"/>
    </location>
</feature>
<comment type="subcellular location">
    <subcellularLocation>
        <location evidence="2">Chromosome</location>
    </subcellularLocation>
    <subcellularLocation>
        <location evidence="1">Nucleus</location>
    </subcellularLocation>
</comment>
<evidence type="ECO:0000256" key="3">
    <source>
        <dbReference type="ARBA" id="ARBA00022454"/>
    </source>
</evidence>
<dbReference type="CDD" id="cd22920">
    <property type="entry name" value="HFD_CENP-T"/>
    <property type="match status" value="1"/>
</dbReference>
<evidence type="ECO:0000256" key="5">
    <source>
        <dbReference type="SAM" id="MobiDB-lite"/>
    </source>
</evidence>
<reference evidence="7 8" key="1">
    <citation type="submission" date="2015-09" db="EMBL/GenBank/DDBJ databases">
        <title>Host preference determinants of Valsa canker pathogens revealed by comparative genomics.</title>
        <authorList>
            <person name="Yin Z."/>
            <person name="Huang L."/>
        </authorList>
    </citation>
    <scope>NUCLEOTIDE SEQUENCE [LARGE SCALE GENOMIC DNA]</scope>
    <source>
        <strain evidence="7 8">03-1</strain>
    </source>
</reference>
<feature type="region of interest" description="Disordered" evidence="5">
    <location>
        <begin position="268"/>
        <end position="450"/>
    </location>
</feature>
<dbReference type="AlphaFoldDB" id="A0A423X3N4"/>
<evidence type="ECO:0000259" key="6">
    <source>
        <dbReference type="Pfam" id="PF15511"/>
    </source>
</evidence>
<feature type="region of interest" description="Disordered" evidence="5">
    <location>
        <begin position="537"/>
        <end position="574"/>
    </location>
</feature>
<dbReference type="GO" id="GO:0031297">
    <property type="term" value="P:replication fork processing"/>
    <property type="evidence" value="ECO:0007669"/>
    <property type="project" value="TreeGrafter"/>
</dbReference>
<dbReference type="STRING" id="356882.A0A423X3N4"/>
<name>A0A423X3N4_9PEZI</name>
<feature type="compositionally biased region" description="Polar residues" evidence="5">
    <location>
        <begin position="54"/>
        <end position="88"/>
    </location>
</feature>
<evidence type="ECO:0000256" key="4">
    <source>
        <dbReference type="ARBA" id="ARBA00023242"/>
    </source>
</evidence>
<dbReference type="GO" id="GO:0003682">
    <property type="term" value="F:chromatin binding"/>
    <property type="evidence" value="ECO:0007669"/>
    <property type="project" value="TreeGrafter"/>
</dbReference>
<dbReference type="OrthoDB" id="10071681at2759"/>
<dbReference type="InterPro" id="IPR009072">
    <property type="entry name" value="Histone-fold"/>
</dbReference>